<gene>
    <name evidence="1" type="ORF">IHE45_20G087800</name>
</gene>
<sequence>MSSRRKPARTIINPSRRRSPAYRRQSLAMDRRPTVDTRAALNLDNASATNTNLQHPITRWILVATLHRRSTTNLRQRSNIPAKSGAAIKVRRPRILILAQRGGPNQHHNRIRPQPVFTSSGSSRLG</sequence>
<comment type="caution">
    <text evidence="1">The sequence shown here is derived from an EMBL/GenBank/DDBJ whole genome shotgun (WGS) entry which is preliminary data.</text>
</comment>
<proteinExistence type="predicted"/>
<evidence type="ECO:0000313" key="1">
    <source>
        <dbReference type="EMBL" id="KAH7651912.1"/>
    </source>
</evidence>
<dbReference type="Proteomes" id="UP000827976">
    <property type="component" value="Chromosome 20"/>
</dbReference>
<keyword evidence="2" id="KW-1185">Reference proteome</keyword>
<protein>
    <submittedName>
        <fullName evidence="1">Uncharacterized protein</fullName>
    </submittedName>
</protein>
<reference evidence="2" key="1">
    <citation type="journal article" date="2022" name="Nat. Commun.">
        <title>Chromosome evolution and the genetic basis of agronomically important traits in greater yam.</title>
        <authorList>
            <person name="Bredeson J.V."/>
            <person name="Lyons J.B."/>
            <person name="Oniyinde I.O."/>
            <person name="Okereke N.R."/>
            <person name="Kolade O."/>
            <person name="Nnabue I."/>
            <person name="Nwadili C.O."/>
            <person name="Hribova E."/>
            <person name="Parker M."/>
            <person name="Nwogha J."/>
            <person name="Shu S."/>
            <person name="Carlson J."/>
            <person name="Kariba R."/>
            <person name="Muthemba S."/>
            <person name="Knop K."/>
            <person name="Barton G.J."/>
            <person name="Sherwood A.V."/>
            <person name="Lopez-Montes A."/>
            <person name="Asiedu R."/>
            <person name="Jamnadass R."/>
            <person name="Muchugi A."/>
            <person name="Goodstein D."/>
            <person name="Egesi C.N."/>
            <person name="Featherston J."/>
            <person name="Asfaw A."/>
            <person name="Simpson G.G."/>
            <person name="Dolezel J."/>
            <person name="Hendre P.S."/>
            <person name="Van Deynze A."/>
            <person name="Kumar P.L."/>
            <person name="Obidiegwu J.E."/>
            <person name="Bhattacharjee R."/>
            <person name="Rokhsar D.S."/>
        </authorList>
    </citation>
    <scope>NUCLEOTIDE SEQUENCE [LARGE SCALE GENOMIC DNA]</scope>
    <source>
        <strain evidence="2">cv. TDa95/00328</strain>
    </source>
</reference>
<name>A0ACB7TW80_DIOAL</name>
<evidence type="ECO:0000313" key="2">
    <source>
        <dbReference type="Proteomes" id="UP000827976"/>
    </source>
</evidence>
<accession>A0ACB7TW80</accession>
<organism evidence="1 2">
    <name type="scientific">Dioscorea alata</name>
    <name type="common">Purple yam</name>
    <dbReference type="NCBI Taxonomy" id="55571"/>
    <lineage>
        <taxon>Eukaryota</taxon>
        <taxon>Viridiplantae</taxon>
        <taxon>Streptophyta</taxon>
        <taxon>Embryophyta</taxon>
        <taxon>Tracheophyta</taxon>
        <taxon>Spermatophyta</taxon>
        <taxon>Magnoliopsida</taxon>
        <taxon>Liliopsida</taxon>
        <taxon>Dioscoreales</taxon>
        <taxon>Dioscoreaceae</taxon>
        <taxon>Dioscorea</taxon>
    </lineage>
</organism>
<dbReference type="EMBL" id="CM037030">
    <property type="protein sequence ID" value="KAH7651912.1"/>
    <property type="molecule type" value="Genomic_DNA"/>
</dbReference>